<reference evidence="1 2" key="1">
    <citation type="submission" date="2018-07" db="EMBL/GenBank/DDBJ databases">
        <title>Genome-based reclassification of Weissella jogaejeotgali as Weissella thailandensis.</title>
        <authorList>
            <person name="Chun J."/>
            <person name="Kim B.-Y."/>
            <person name="Kwak M.-J."/>
        </authorList>
    </citation>
    <scope>NUCLEOTIDE SEQUENCE [LARGE SCALE GENOMIC DNA]</scope>
    <source>
        <strain evidence="1 2">KCTC 3751</strain>
    </source>
</reference>
<organism evidence="1 2">
    <name type="scientific">Weissella thailandensis</name>
    <dbReference type="NCBI Taxonomy" id="89061"/>
    <lineage>
        <taxon>Bacteria</taxon>
        <taxon>Bacillati</taxon>
        <taxon>Bacillota</taxon>
        <taxon>Bacilli</taxon>
        <taxon>Lactobacillales</taxon>
        <taxon>Lactobacillaceae</taxon>
        <taxon>Weissella</taxon>
    </lineage>
</organism>
<evidence type="ECO:0000313" key="2">
    <source>
        <dbReference type="Proteomes" id="UP000254492"/>
    </source>
</evidence>
<accession>A0ABX9I874</accession>
<keyword evidence="2" id="KW-1185">Reference proteome</keyword>
<dbReference type="RefSeq" id="WP_115470274.1">
    <property type="nucleotide sequence ID" value="NZ_BJEC01000030.1"/>
</dbReference>
<sequence length="79" mass="8980">MADMINHPAHYTAGSKEVIDIMHEALTFEEFTGAMKFNIAKYTFRVGKKDEPQKEMGKVANYSDYLAMHLAGEWEEGAH</sequence>
<gene>
    <name evidence="1" type="ORF">DWV05_00670</name>
</gene>
<proteinExistence type="predicted"/>
<evidence type="ECO:0000313" key="1">
    <source>
        <dbReference type="EMBL" id="RDS60450.1"/>
    </source>
</evidence>
<dbReference type="InterPro" id="IPR021739">
    <property type="entry name" value="SaV-like"/>
</dbReference>
<dbReference type="Proteomes" id="UP000254492">
    <property type="component" value="Unassembled WGS sequence"/>
</dbReference>
<dbReference type="Pfam" id="PF11753">
    <property type="entry name" value="DUF3310"/>
    <property type="match status" value="1"/>
</dbReference>
<protein>
    <submittedName>
        <fullName evidence="1">DUF3310 domain-containing protein</fullName>
    </submittedName>
</protein>
<comment type="caution">
    <text evidence="1">The sequence shown here is derived from an EMBL/GenBank/DDBJ whole genome shotgun (WGS) entry which is preliminary data.</text>
</comment>
<name>A0ABX9I874_9LACO</name>
<dbReference type="EMBL" id="QRAY01000001">
    <property type="protein sequence ID" value="RDS60450.1"/>
    <property type="molecule type" value="Genomic_DNA"/>
</dbReference>